<dbReference type="AlphaFoldDB" id="A0A4Q7MTF6"/>
<evidence type="ECO:0000313" key="2">
    <source>
        <dbReference type="EMBL" id="RZS71897.1"/>
    </source>
</evidence>
<feature type="transmembrane region" description="Helical" evidence="1">
    <location>
        <begin position="104"/>
        <end position="124"/>
    </location>
</feature>
<keyword evidence="1" id="KW-0812">Transmembrane</keyword>
<feature type="transmembrane region" description="Helical" evidence="1">
    <location>
        <begin position="207"/>
        <end position="224"/>
    </location>
</feature>
<keyword evidence="1" id="KW-0472">Membrane</keyword>
<feature type="transmembrane region" description="Helical" evidence="1">
    <location>
        <begin position="155"/>
        <end position="174"/>
    </location>
</feature>
<protein>
    <recommendedName>
        <fullName evidence="4">PAP2 superfamily protein</fullName>
    </recommendedName>
</protein>
<dbReference type="RefSeq" id="WP_130542364.1">
    <property type="nucleotide sequence ID" value="NZ_CP042431.1"/>
</dbReference>
<keyword evidence="3" id="KW-1185">Reference proteome</keyword>
<proteinExistence type="predicted"/>
<evidence type="ECO:0000313" key="3">
    <source>
        <dbReference type="Proteomes" id="UP000293874"/>
    </source>
</evidence>
<sequence length="225" mass="25812">MEKNNFMDQVIAESRPLPDQPAWIRTFAQVISYVFHPLFLPSYVTAYLLFIHPYAFAGMAEKQKIFTLASVFFSTGFLPAFAVLLMRALGFVQSFQLRTQKERIIPYVAAITFYFWIWYVFHNLQDIPEYFVKFLLGTFLAVCGAWLFNIRYKISMHATGVGGLITFFLLLAFSQREETALFVAIAFFIAGLVCTARFLVSDHTSKEIYSGLIVGVLFQLIAVWL</sequence>
<keyword evidence="1" id="KW-1133">Transmembrane helix</keyword>
<organism evidence="2 3">
    <name type="scientific">Pseudobacter ginsenosidimutans</name>
    <dbReference type="NCBI Taxonomy" id="661488"/>
    <lineage>
        <taxon>Bacteria</taxon>
        <taxon>Pseudomonadati</taxon>
        <taxon>Bacteroidota</taxon>
        <taxon>Chitinophagia</taxon>
        <taxon>Chitinophagales</taxon>
        <taxon>Chitinophagaceae</taxon>
        <taxon>Pseudobacter</taxon>
    </lineage>
</organism>
<accession>A0A4Q7MTF6</accession>
<dbReference type="EMBL" id="SGXA01000002">
    <property type="protein sequence ID" value="RZS71897.1"/>
    <property type="molecule type" value="Genomic_DNA"/>
</dbReference>
<name>A0A4Q7MTF6_9BACT</name>
<feature type="transmembrane region" description="Helical" evidence="1">
    <location>
        <begin position="30"/>
        <end position="51"/>
    </location>
</feature>
<dbReference type="Proteomes" id="UP000293874">
    <property type="component" value="Unassembled WGS sequence"/>
</dbReference>
<comment type="caution">
    <text evidence="2">The sequence shown here is derived from an EMBL/GenBank/DDBJ whole genome shotgun (WGS) entry which is preliminary data.</text>
</comment>
<feature type="transmembrane region" description="Helical" evidence="1">
    <location>
        <begin position="71"/>
        <end position="92"/>
    </location>
</feature>
<reference evidence="2 3" key="1">
    <citation type="submission" date="2019-02" db="EMBL/GenBank/DDBJ databases">
        <title>Genomic Encyclopedia of Type Strains, Phase IV (KMG-IV): sequencing the most valuable type-strain genomes for metagenomic binning, comparative biology and taxonomic classification.</title>
        <authorList>
            <person name="Goeker M."/>
        </authorList>
    </citation>
    <scope>NUCLEOTIDE SEQUENCE [LARGE SCALE GENOMIC DNA]</scope>
    <source>
        <strain evidence="2 3">DSM 18116</strain>
    </source>
</reference>
<dbReference type="OrthoDB" id="9786064at2"/>
<feature type="transmembrane region" description="Helical" evidence="1">
    <location>
        <begin position="130"/>
        <end position="148"/>
    </location>
</feature>
<evidence type="ECO:0000256" key="1">
    <source>
        <dbReference type="SAM" id="Phobius"/>
    </source>
</evidence>
<feature type="transmembrane region" description="Helical" evidence="1">
    <location>
        <begin position="180"/>
        <end position="200"/>
    </location>
</feature>
<gene>
    <name evidence="2" type="ORF">EV199_3810</name>
</gene>
<evidence type="ECO:0008006" key="4">
    <source>
        <dbReference type="Google" id="ProtNLM"/>
    </source>
</evidence>